<reference evidence="1 2" key="1">
    <citation type="submission" date="2018-06" db="EMBL/GenBank/DDBJ databases">
        <authorList>
            <consortium name="Pathogen Informatics"/>
            <person name="Doyle S."/>
        </authorList>
    </citation>
    <scope>NUCLEOTIDE SEQUENCE [LARGE SCALE GENOMIC DNA]</scope>
    <source>
        <strain evidence="1 2">NCTC11685</strain>
    </source>
</reference>
<sequence>MYLKDIWPSGIEVAQAVEQVSTEMFRKEYAEVFEGTAEWKAIKVDRSDTYDWQDDSTYIRLSPFL</sequence>
<dbReference type="EMBL" id="UGMS01000001">
    <property type="protein sequence ID" value="STV73483.1"/>
    <property type="molecule type" value="Genomic_DNA"/>
</dbReference>
<dbReference type="Proteomes" id="UP000254863">
    <property type="component" value="Unassembled WGS sequence"/>
</dbReference>
<dbReference type="EC" id="4.2.1.3" evidence="1"/>
<protein>
    <submittedName>
        <fullName evidence="1">Aconitate hydratase</fullName>
        <ecNumber evidence="1">4.2.1.3</ecNumber>
    </submittedName>
</protein>
<accession>A0A7H4N0R8</accession>
<keyword evidence="1" id="KW-0456">Lyase</keyword>
<evidence type="ECO:0000313" key="2">
    <source>
        <dbReference type="Proteomes" id="UP000254863"/>
    </source>
</evidence>
<dbReference type="AlphaFoldDB" id="A0A7H4N0R8"/>
<name>A0A7H4N0R8_9ENTR</name>
<gene>
    <name evidence="1" type="primary">acnA_4</name>
    <name evidence="1" type="ORF">NCTC11685_00834</name>
</gene>
<proteinExistence type="predicted"/>
<dbReference type="PANTHER" id="PTHR11670">
    <property type="entry name" value="ACONITASE/IRON-RESPONSIVE ELEMENT FAMILY MEMBER"/>
    <property type="match status" value="1"/>
</dbReference>
<organism evidence="1 2">
    <name type="scientific">Klebsiella michiganensis</name>
    <dbReference type="NCBI Taxonomy" id="1134687"/>
    <lineage>
        <taxon>Bacteria</taxon>
        <taxon>Pseudomonadati</taxon>
        <taxon>Pseudomonadota</taxon>
        <taxon>Gammaproteobacteria</taxon>
        <taxon>Enterobacterales</taxon>
        <taxon>Enterobacteriaceae</taxon>
        <taxon>Klebsiella/Raoultella group</taxon>
        <taxon>Klebsiella</taxon>
    </lineage>
</organism>
<dbReference type="InterPro" id="IPR006249">
    <property type="entry name" value="Aconitase/IRP2"/>
</dbReference>
<comment type="caution">
    <text evidence="1">The sequence shown here is derived from an EMBL/GenBank/DDBJ whole genome shotgun (WGS) entry which is preliminary data.</text>
</comment>
<evidence type="ECO:0000313" key="1">
    <source>
        <dbReference type="EMBL" id="STV73483.1"/>
    </source>
</evidence>
<dbReference type="Gene3D" id="6.10.190.10">
    <property type="match status" value="1"/>
</dbReference>
<dbReference type="GO" id="GO:0003994">
    <property type="term" value="F:aconitate hydratase activity"/>
    <property type="evidence" value="ECO:0007669"/>
    <property type="project" value="UniProtKB-EC"/>
</dbReference>